<evidence type="ECO:0000256" key="1">
    <source>
        <dbReference type="SAM" id="MobiDB-lite"/>
    </source>
</evidence>
<dbReference type="InterPro" id="IPR000871">
    <property type="entry name" value="Beta-lactam_class-A"/>
</dbReference>
<dbReference type="AlphaFoldDB" id="A0A2T0YD93"/>
<dbReference type="Proteomes" id="UP000238217">
    <property type="component" value="Unassembled WGS sequence"/>
</dbReference>
<dbReference type="InterPro" id="IPR045155">
    <property type="entry name" value="Beta-lactam_cat"/>
</dbReference>
<organism evidence="3 4">
    <name type="scientific">Nesterenkonia sandarakina</name>
    <dbReference type="NCBI Taxonomy" id="272918"/>
    <lineage>
        <taxon>Bacteria</taxon>
        <taxon>Bacillati</taxon>
        <taxon>Actinomycetota</taxon>
        <taxon>Actinomycetes</taxon>
        <taxon>Micrococcales</taxon>
        <taxon>Micrococcaceae</taxon>
        <taxon>Nesterenkonia</taxon>
    </lineage>
</organism>
<name>A0A2T0YD93_9MICC</name>
<feature type="compositionally biased region" description="Low complexity" evidence="1">
    <location>
        <begin position="202"/>
        <end position="212"/>
    </location>
</feature>
<gene>
    <name evidence="3" type="ORF">BCL67_1199</name>
</gene>
<dbReference type="InterPro" id="IPR012338">
    <property type="entry name" value="Beta-lactam/transpept-like"/>
</dbReference>
<dbReference type="Gene3D" id="3.40.710.10">
    <property type="entry name" value="DD-peptidase/beta-lactamase superfamily"/>
    <property type="match status" value="1"/>
</dbReference>
<comment type="caution">
    <text evidence="3">The sequence shown here is derived from an EMBL/GenBank/DDBJ whole genome shotgun (WGS) entry which is preliminary data.</text>
</comment>
<dbReference type="PANTHER" id="PTHR35333:SF3">
    <property type="entry name" value="BETA-LACTAMASE-TYPE TRANSPEPTIDASE FOLD CONTAINING PROTEIN"/>
    <property type="match status" value="1"/>
</dbReference>
<evidence type="ECO:0000313" key="4">
    <source>
        <dbReference type="Proteomes" id="UP000238217"/>
    </source>
</evidence>
<feature type="region of interest" description="Disordered" evidence="1">
    <location>
        <begin position="158"/>
        <end position="215"/>
    </location>
</feature>
<feature type="compositionally biased region" description="Basic and acidic residues" evidence="1">
    <location>
        <begin position="158"/>
        <end position="183"/>
    </location>
</feature>
<keyword evidence="4" id="KW-1185">Reference proteome</keyword>
<dbReference type="EMBL" id="PVTY01000019">
    <property type="protein sequence ID" value="PRZ12713.1"/>
    <property type="molecule type" value="Genomic_DNA"/>
</dbReference>
<accession>A0A2T0YD93</accession>
<evidence type="ECO:0000313" key="3">
    <source>
        <dbReference type="EMBL" id="PRZ12713.1"/>
    </source>
</evidence>
<dbReference type="RefSeq" id="WP_146131171.1">
    <property type="nucleotide sequence ID" value="NZ_PVTY01000019.1"/>
</dbReference>
<dbReference type="GO" id="GO:0008800">
    <property type="term" value="F:beta-lactamase activity"/>
    <property type="evidence" value="ECO:0007669"/>
    <property type="project" value="InterPro"/>
</dbReference>
<feature type="region of interest" description="Disordered" evidence="1">
    <location>
        <begin position="54"/>
        <end position="93"/>
    </location>
</feature>
<dbReference type="PANTHER" id="PTHR35333">
    <property type="entry name" value="BETA-LACTAMASE"/>
    <property type="match status" value="1"/>
</dbReference>
<dbReference type="OrthoDB" id="9803967at2"/>
<feature type="compositionally biased region" description="Low complexity" evidence="1">
    <location>
        <begin position="54"/>
        <end position="86"/>
    </location>
</feature>
<dbReference type="Pfam" id="PF13354">
    <property type="entry name" value="Beta-lactamase2"/>
    <property type="match status" value="1"/>
</dbReference>
<evidence type="ECO:0000259" key="2">
    <source>
        <dbReference type="Pfam" id="PF13354"/>
    </source>
</evidence>
<dbReference type="SUPFAM" id="SSF56601">
    <property type="entry name" value="beta-lactamase/transpeptidase-like"/>
    <property type="match status" value="1"/>
</dbReference>
<dbReference type="GO" id="GO:0046677">
    <property type="term" value="P:response to antibiotic"/>
    <property type="evidence" value="ECO:0007669"/>
    <property type="project" value="InterPro"/>
</dbReference>
<sequence length="440" mass="46377">MLPRENLPPRGQDGTPARRTYAYRTLGLATAALLMTACSPAVFHPAAVQQSASQAAPAFAPDDAAAAEEQPAADQEAFTQAPAPSTTDDDDDAVAPLPALAAEVKSAREIQREAVADGASALEAAHQEHLAELAAEEERLEREQAEAEAEIERQRLEDQAAEAAAREERAAAEGDEAEKREDEAVSEAPVEQDTPAEPTPEAPEQAAPETSTDAPVFTGDLDDYLEELAAFHPGDISISVAELGGQGRTGSTAGGESRVSASTYKVFVAYGILSRVESGEMDWDDPIDGGRDRATCLADMISVSDNPCADFFRDEIGWEGLRDIAAETGGPATDFIPAYARTSANDLTGFMTKLESGSLDISAVGRSRLLGALESNIFREGIGAGSAGSVLNKVGFVDGYLNDTAIVRHPQGTYVLTIMSEGSDWNAISTISRDVEAALY</sequence>
<protein>
    <submittedName>
        <fullName evidence="3">Beta-lactamase family protein</fullName>
    </submittedName>
</protein>
<feature type="domain" description="Beta-lactamase class A catalytic" evidence="2">
    <location>
        <begin position="250"/>
        <end position="419"/>
    </location>
</feature>
<reference evidence="3 4" key="1">
    <citation type="submission" date="2018-03" db="EMBL/GenBank/DDBJ databases">
        <title>Comparative analysis of microorganisms from saline springs in Andes Mountain Range, Colombia.</title>
        <authorList>
            <person name="Rubin E."/>
        </authorList>
    </citation>
    <scope>NUCLEOTIDE SEQUENCE [LARGE SCALE GENOMIC DNA]</scope>
    <source>
        <strain evidence="3 4">CG 35</strain>
    </source>
</reference>
<proteinExistence type="predicted"/>
<dbReference type="GO" id="GO:0030655">
    <property type="term" value="P:beta-lactam antibiotic catabolic process"/>
    <property type="evidence" value="ECO:0007669"/>
    <property type="project" value="InterPro"/>
</dbReference>